<feature type="compositionally biased region" description="Low complexity" evidence="1">
    <location>
        <begin position="530"/>
        <end position="545"/>
    </location>
</feature>
<feature type="compositionally biased region" description="Low complexity" evidence="1">
    <location>
        <begin position="503"/>
        <end position="522"/>
    </location>
</feature>
<feature type="compositionally biased region" description="Basic and acidic residues" evidence="1">
    <location>
        <begin position="633"/>
        <end position="652"/>
    </location>
</feature>
<reference evidence="2 3" key="1">
    <citation type="submission" date="2015-04" db="EMBL/GenBank/DDBJ databases">
        <title>Genome sequence of Ceratocystis platani, a major pathogen of plane trees.</title>
        <authorList>
            <person name="Belbahri L."/>
        </authorList>
    </citation>
    <scope>NUCLEOTIDE SEQUENCE [LARGE SCALE GENOMIC DNA]</scope>
    <source>
        <strain evidence="2 3">CFO</strain>
    </source>
</reference>
<feature type="region of interest" description="Disordered" evidence="1">
    <location>
        <begin position="387"/>
        <end position="415"/>
    </location>
</feature>
<gene>
    <name evidence="2" type="ORF">CFO_g4430</name>
</gene>
<accession>A0A0F8B120</accession>
<evidence type="ECO:0000313" key="3">
    <source>
        <dbReference type="Proteomes" id="UP000034841"/>
    </source>
</evidence>
<evidence type="ECO:0000313" key="2">
    <source>
        <dbReference type="EMBL" id="KKF93225.1"/>
    </source>
</evidence>
<dbReference type="EMBL" id="LBBL01000265">
    <property type="protein sequence ID" value="KKF93225.1"/>
    <property type="molecule type" value="Genomic_DNA"/>
</dbReference>
<keyword evidence="3" id="KW-1185">Reference proteome</keyword>
<feature type="region of interest" description="Disordered" evidence="1">
    <location>
        <begin position="459"/>
        <end position="673"/>
    </location>
</feature>
<dbReference type="AlphaFoldDB" id="A0A0F8B120"/>
<feature type="compositionally biased region" description="Low complexity" evidence="1">
    <location>
        <begin position="555"/>
        <end position="592"/>
    </location>
</feature>
<evidence type="ECO:0000256" key="1">
    <source>
        <dbReference type="SAM" id="MobiDB-lite"/>
    </source>
</evidence>
<proteinExistence type="predicted"/>
<organism evidence="2 3">
    <name type="scientific">Ceratocystis fimbriata f. sp. platani</name>
    <dbReference type="NCBI Taxonomy" id="88771"/>
    <lineage>
        <taxon>Eukaryota</taxon>
        <taxon>Fungi</taxon>
        <taxon>Dikarya</taxon>
        <taxon>Ascomycota</taxon>
        <taxon>Pezizomycotina</taxon>
        <taxon>Sordariomycetes</taxon>
        <taxon>Hypocreomycetidae</taxon>
        <taxon>Microascales</taxon>
        <taxon>Ceratocystidaceae</taxon>
        <taxon>Ceratocystis</taxon>
    </lineage>
</organism>
<feature type="compositionally biased region" description="Basic and acidic residues" evidence="1">
    <location>
        <begin position="596"/>
        <end position="614"/>
    </location>
</feature>
<name>A0A0F8B120_CERFI</name>
<feature type="region of interest" description="Disordered" evidence="1">
    <location>
        <begin position="41"/>
        <end position="236"/>
    </location>
</feature>
<dbReference type="Proteomes" id="UP000034841">
    <property type="component" value="Unassembled WGS sequence"/>
</dbReference>
<comment type="caution">
    <text evidence="2">The sequence shown here is derived from an EMBL/GenBank/DDBJ whole genome shotgun (WGS) entry which is preliminary data.</text>
</comment>
<dbReference type="OrthoDB" id="5402307at2759"/>
<feature type="compositionally biased region" description="Basic residues" evidence="1">
    <location>
        <begin position="103"/>
        <end position="127"/>
    </location>
</feature>
<sequence>MTYEGTVTIINNSGKIISTGRQLLNIWKEAKASYDERKAHIRQARNGTNSAPVPEPSYEEEEDDEVPPLQQAIDYSIDEFDPTPRPQARLYLEDDNRSYVSLRSHRSHRSSRSHRTSHTTRTSKTRTSRREAPSEVGNGSTVSGATQLTRSNLRALTEVSSVAPSQAPDGYRSPYAETAPRDMQVSRPAFARAQSEAPRPEHQSHMEVMQRPPMPVATRRSKAKDDSDLAYGNLPPDLATRYDLEAWEESSDDEDPSKLKNILEDEKQVKSLIRSVEQILDEAHCVQHTASSIIEHLQGNPEAAAAVALTLAELSSILGKLSPSIIGLVRGGSPAVFALLASPQFLIGATAAVGVTVVMFGGWKIIKQLQGEAVTTQKVPMAMAAQPLDGAGPRPGSLKRSATMPAGSTMDGANSLVGSQPQQALVLDNASEVSSIESWRRGIPVFSDDEAELELISPHAHRHHSRGHSGSGFGGGKDLAELDPWDSVSQAGRPDRPPRSSHRSSAASSVSKSSRRSNSTSRNPRDRDGASSSVSRSKSVASRSSTRAPSEAGTKLSSSSSKSKALSVASSKPPSKAPSRAGSVVSTSSSSSKKNRKEDKDSDVQSRAGSERSHRSSSSKSVVSTSSSSSSSSKKDQKKKDDKDEKKDEKKPNLLKAMFHKKKTQYTHSAVVV</sequence>
<feature type="compositionally biased region" description="Polar residues" evidence="1">
    <location>
        <begin position="137"/>
        <end position="164"/>
    </location>
</feature>
<feature type="compositionally biased region" description="Low complexity" evidence="1">
    <location>
        <begin position="616"/>
        <end position="632"/>
    </location>
</feature>
<feature type="compositionally biased region" description="Acidic residues" evidence="1">
    <location>
        <begin position="57"/>
        <end position="66"/>
    </location>
</feature>
<protein>
    <submittedName>
        <fullName evidence="2">Uncharacterized protein</fullName>
    </submittedName>
</protein>